<dbReference type="InterPro" id="IPR023166">
    <property type="entry name" value="BaiN-like_dom_sf"/>
</dbReference>
<organism evidence="6 7">
    <name type="scientific">Candidatus Scatoplasma merdavium</name>
    <dbReference type="NCBI Taxonomy" id="2840932"/>
    <lineage>
        <taxon>Bacteria</taxon>
        <taxon>Bacillati</taxon>
        <taxon>Bacillota</taxon>
        <taxon>Bacilli</taxon>
        <taxon>Bacillales</taxon>
        <taxon>Candidatus Scatoplasma</taxon>
    </lineage>
</organism>
<dbReference type="InterPro" id="IPR057661">
    <property type="entry name" value="RsdA/BaiN/AoA(So)_Rossmann"/>
</dbReference>
<protein>
    <submittedName>
        <fullName evidence="6">Aminoacetone oxidase family FAD-binding enzyme</fullName>
    </submittedName>
</protein>
<name>A0A9D9D591_9BACL</name>
<keyword evidence="2" id="KW-0285">Flavoprotein</keyword>
<reference evidence="6" key="2">
    <citation type="journal article" date="2021" name="PeerJ">
        <title>Extensive microbial diversity within the chicken gut microbiome revealed by metagenomics and culture.</title>
        <authorList>
            <person name="Gilroy R."/>
            <person name="Ravi A."/>
            <person name="Getino M."/>
            <person name="Pursley I."/>
            <person name="Horton D.L."/>
            <person name="Alikhan N.F."/>
            <person name="Baker D."/>
            <person name="Gharbi K."/>
            <person name="Hall N."/>
            <person name="Watson M."/>
            <person name="Adriaenssens E.M."/>
            <person name="Foster-Nyarko E."/>
            <person name="Jarju S."/>
            <person name="Secka A."/>
            <person name="Antonio M."/>
            <person name="Oren A."/>
            <person name="Chaudhuri R.R."/>
            <person name="La Ragione R."/>
            <person name="Hildebrand F."/>
            <person name="Pallen M.J."/>
        </authorList>
    </citation>
    <scope>NUCLEOTIDE SEQUENCE</scope>
    <source>
        <strain evidence="6">1748</strain>
    </source>
</reference>
<dbReference type="Gene3D" id="2.40.30.10">
    <property type="entry name" value="Translation factors"/>
    <property type="match status" value="1"/>
</dbReference>
<comment type="cofactor">
    <cofactor evidence="1">
        <name>FAD</name>
        <dbReference type="ChEBI" id="CHEBI:57692"/>
    </cofactor>
</comment>
<dbReference type="InterPro" id="IPR055178">
    <property type="entry name" value="RsdA/BaiN/AoA(So)-like_dom"/>
</dbReference>
<evidence type="ECO:0000259" key="5">
    <source>
        <dbReference type="Pfam" id="PF22780"/>
    </source>
</evidence>
<reference evidence="6" key="1">
    <citation type="submission" date="2020-10" db="EMBL/GenBank/DDBJ databases">
        <authorList>
            <person name="Gilroy R."/>
        </authorList>
    </citation>
    <scope>NUCLEOTIDE SEQUENCE</scope>
    <source>
        <strain evidence="6">1748</strain>
    </source>
</reference>
<proteinExistence type="predicted"/>
<dbReference type="SUPFAM" id="SSF51905">
    <property type="entry name" value="FAD/NAD(P)-binding domain"/>
    <property type="match status" value="1"/>
</dbReference>
<feature type="domain" description="RsdA/BaiN/AoA(So)-like Rossmann fold-like" evidence="4">
    <location>
        <begin position="2"/>
        <end position="378"/>
    </location>
</feature>
<dbReference type="SUPFAM" id="SSF160996">
    <property type="entry name" value="HI0933 insert domain-like"/>
    <property type="match status" value="1"/>
</dbReference>
<dbReference type="PANTHER" id="PTHR42887">
    <property type="entry name" value="OS12G0638800 PROTEIN"/>
    <property type="match status" value="1"/>
</dbReference>
<dbReference type="Proteomes" id="UP000823629">
    <property type="component" value="Unassembled WGS sequence"/>
</dbReference>
<sequence>MRVVAIGGGVSSCTFASIYKSKHPKDEVFIIEQNKDILSRVLVSGNGRANLFNERFLSDTSTCFNNPSEYQRLIDKHLVKDFLNDYLNKINLSIIKDEEGRCYPYSNTAKSVKRQMLDYLTKLKVNIVRESKVISIDTKEKTITYLKDNKKEKMNYDTLYFGIGGVAYDRNKENYLDLFKTLNVKYECFEPGLVPLITKEKIPNYLVGSRLKCKITLLISQKELYSEEGEILFKKDGLSGISIFNASLFIKENSPANYQIKIDPFNRNPFNQMPELNSKTLYGILNEKISDYILDKLRLNSFTKENIIESLTFKINGKYPLKEAQISLGGIETFEIDNTFHLKENPSVIIGGESLNIHAICGGFNMGFAFLSGYKAGNN</sequence>
<dbReference type="Pfam" id="PF03486">
    <property type="entry name" value="HI0933_like"/>
    <property type="match status" value="1"/>
</dbReference>
<evidence type="ECO:0000313" key="7">
    <source>
        <dbReference type="Proteomes" id="UP000823629"/>
    </source>
</evidence>
<evidence type="ECO:0000313" key="6">
    <source>
        <dbReference type="EMBL" id="MBO8414004.1"/>
    </source>
</evidence>
<dbReference type="Pfam" id="PF22780">
    <property type="entry name" value="HI0933_like_1st"/>
    <property type="match status" value="1"/>
</dbReference>
<comment type="caution">
    <text evidence="6">The sequence shown here is derived from an EMBL/GenBank/DDBJ whole genome shotgun (WGS) entry which is preliminary data.</text>
</comment>
<evidence type="ECO:0000256" key="3">
    <source>
        <dbReference type="ARBA" id="ARBA00022827"/>
    </source>
</evidence>
<evidence type="ECO:0000256" key="2">
    <source>
        <dbReference type="ARBA" id="ARBA00022630"/>
    </source>
</evidence>
<dbReference type="EMBL" id="JADING010000018">
    <property type="protein sequence ID" value="MBO8414004.1"/>
    <property type="molecule type" value="Genomic_DNA"/>
</dbReference>
<accession>A0A9D9D591</accession>
<keyword evidence="3" id="KW-0274">FAD</keyword>
<dbReference type="Gene3D" id="1.10.8.260">
    <property type="entry name" value="HI0933 insert domain-like"/>
    <property type="match status" value="1"/>
</dbReference>
<gene>
    <name evidence="6" type="ORF">IAC78_00770</name>
</gene>
<feature type="domain" description="RsdA/BaiN/AoA(So)-like insert" evidence="5">
    <location>
        <begin position="190"/>
        <end position="325"/>
    </location>
</feature>
<dbReference type="Gene3D" id="3.50.50.60">
    <property type="entry name" value="FAD/NAD(P)-binding domain"/>
    <property type="match status" value="1"/>
</dbReference>
<dbReference type="PANTHER" id="PTHR42887:SF2">
    <property type="entry name" value="OS12G0638800 PROTEIN"/>
    <property type="match status" value="1"/>
</dbReference>
<dbReference type="InterPro" id="IPR004792">
    <property type="entry name" value="BaiN-like"/>
</dbReference>
<dbReference type="AlphaFoldDB" id="A0A9D9D591"/>
<evidence type="ECO:0000256" key="1">
    <source>
        <dbReference type="ARBA" id="ARBA00001974"/>
    </source>
</evidence>
<dbReference type="NCBIfam" id="TIGR00275">
    <property type="entry name" value="aminoacetone oxidase family FAD-binding enzyme"/>
    <property type="match status" value="1"/>
</dbReference>
<evidence type="ECO:0000259" key="4">
    <source>
        <dbReference type="Pfam" id="PF03486"/>
    </source>
</evidence>
<dbReference type="InterPro" id="IPR036188">
    <property type="entry name" value="FAD/NAD-bd_sf"/>
</dbReference>